<dbReference type="PANTHER" id="PTHR48111:SF73">
    <property type="entry name" value="ALKALINE PHOSPHATASE SYNTHESIS TRANSCRIPTIONAL REGULATORY PROTEIN PHOP"/>
    <property type="match status" value="1"/>
</dbReference>
<dbReference type="SMART" id="SM00448">
    <property type="entry name" value="REC"/>
    <property type="match status" value="1"/>
</dbReference>
<dbReference type="FunFam" id="1.10.10.10:FF:000018">
    <property type="entry name" value="DNA-binding response regulator ResD"/>
    <property type="match status" value="1"/>
</dbReference>
<dbReference type="EMBL" id="CP051428">
    <property type="protein sequence ID" value="QJC53193.1"/>
    <property type="molecule type" value="Genomic_DNA"/>
</dbReference>
<evidence type="ECO:0000259" key="10">
    <source>
        <dbReference type="PROSITE" id="PS51755"/>
    </source>
</evidence>
<evidence type="ECO:0000256" key="3">
    <source>
        <dbReference type="ARBA" id="ARBA00023012"/>
    </source>
</evidence>
<keyword evidence="5 8" id="KW-0238">DNA-binding</keyword>
<organism evidence="11 12">
    <name type="scientific">Paenibacillus albicereus</name>
    <dbReference type="NCBI Taxonomy" id="2726185"/>
    <lineage>
        <taxon>Bacteria</taxon>
        <taxon>Bacillati</taxon>
        <taxon>Bacillota</taxon>
        <taxon>Bacilli</taxon>
        <taxon>Bacillales</taxon>
        <taxon>Paenibacillaceae</taxon>
        <taxon>Paenibacillus</taxon>
    </lineage>
</organism>
<dbReference type="InterPro" id="IPR039420">
    <property type="entry name" value="WalR-like"/>
</dbReference>
<dbReference type="SUPFAM" id="SSF52172">
    <property type="entry name" value="CheY-like"/>
    <property type="match status" value="1"/>
</dbReference>
<dbReference type="GO" id="GO:0032993">
    <property type="term" value="C:protein-DNA complex"/>
    <property type="evidence" value="ECO:0007669"/>
    <property type="project" value="TreeGrafter"/>
</dbReference>
<evidence type="ECO:0000256" key="1">
    <source>
        <dbReference type="ARBA" id="ARBA00004496"/>
    </source>
</evidence>
<feature type="domain" description="OmpR/PhoB-type" evidence="10">
    <location>
        <begin position="144"/>
        <end position="243"/>
    </location>
</feature>
<proteinExistence type="predicted"/>
<dbReference type="InterPro" id="IPR036388">
    <property type="entry name" value="WH-like_DNA-bd_sf"/>
</dbReference>
<dbReference type="PANTHER" id="PTHR48111">
    <property type="entry name" value="REGULATOR OF RPOS"/>
    <property type="match status" value="1"/>
</dbReference>
<keyword evidence="2 7" id="KW-0597">Phosphoprotein</keyword>
<keyword evidence="6" id="KW-0804">Transcription</keyword>
<name>A0A6H2H0I0_9BACL</name>
<feature type="DNA-binding region" description="OmpR/PhoB-type" evidence="8">
    <location>
        <begin position="144"/>
        <end position="243"/>
    </location>
</feature>
<feature type="modified residue" description="4-aspartylphosphate" evidence="7">
    <location>
        <position position="67"/>
    </location>
</feature>
<dbReference type="InterPro" id="IPR016032">
    <property type="entry name" value="Sig_transdc_resp-reg_C-effctor"/>
</dbReference>
<dbReference type="Pfam" id="PF00486">
    <property type="entry name" value="Trans_reg_C"/>
    <property type="match status" value="1"/>
</dbReference>
<dbReference type="SUPFAM" id="SSF46894">
    <property type="entry name" value="C-terminal effector domain of the bipartite response regulators"/>
    <property type="match status" value="1"/>
</dbReference>
<keyword evidence="12" id="KW-1185">Reference proteome</keyword>
<dbReference type="InterPro" id="IPR001789">
    <property type="entry name" value="Sig_transdc_resp-reg_receiver"/>
</dbReference>
<sequence>MLVQRTWKRRPTKVTKKKVLIVDDEPSISMLLEFNLNLAGYEVRSVHDGLAVFDTLKPFRPDLIVLDLMLPKMDGIEVCRELRRRGNAVPIVMLTAMQDVTDRIAGLDNGADDYMTKPFSPQELISRIQAVLRRVQAQPGQMEEINYDIGPLHVDLGRREVHLNGSAIELTPKEFELLAFLCRHRGKVLSRQQLLQGVWDYHFLGDTRIVDVHISHLRDKIERSARSPEFIMTVRNVGYKLAGPGPHDRKSALA</sequence>
<dbReference type="FunFam" id="3.40.50.2300:FF:000001">
    <property type="entry name" value="DNA-binding response regulator PhoB"/>
    <property type="match status" value="1"/>
</dbReference>
<dbReference type="GO" id="GO:0000976">
    <property type="term" value="F:transcription cis-regulatory region binding"/>
    <property type="evidence" value="ECO:0007669"/>
    <property type="project" value="TreeGrafter"/>
</dbReference>
<dbReference type="CDD" id="cd17574">
    <property type="entry name" value="REC_OmpR"/>
    <property type="match status" value="1"/>
</dbReference>
<evidence type="ECO:0000256" key="4">
    <source>
        <dbReference type="ARBA" id="ARBA00023015"/>
    </source>
</evidence>
<reference evidence="11 12" key="1">
    <citation type="submission" date="2020-04" db="EMBL/GenBank/DDBJ databases">
        <title>Novel Paenibacillus strain UniB2 isolated from commercial digestive syrup.</title>
        <authorList>
            <person name="Thorat V."/>
            <person name="Kirdat K."/>
            <person name="Tiwarekar B."/>
            <person name="Yadav A."/>
        </authorList>
    </citation>
    <scope>NUCLEOTIDE SEQUENCE [LARGE SCALE GENOMIC DNA]</scope>
    <source>
        <strain evidence="11 12">UniB2</strain>
    </source>
</reference>
<dbReference type="PROSITE" id="PS50110">
    <property type="entry name" value="RESPONSE_REGULATORY"/>
    <property type="match status" value="1"/>
</dbReference>
<dbReference type="GO" id="GO:0006355">
    <property type="term" value="P:regulation of DNA-templated transcription"/>
    <property type="evidence" value="ECO:0007669"/>
    <property type="project" value="InterPro"/>
</dbReference>
<dbReference type="InterPro" id="IPR011006">
    <property type="entry name" value="CheY-like_superfamily"/>
</dbReference>
<dbReference type="PROSITE" id="PS51755">
    <property type="entry name" value="OMPR_PHOB"/>
    <property type="match status" value="1"/>
</dbReference>
<dbReference type="KEGG" id="palr:HGI30_17520"/>
<evidence type="ECO:0000256" key="7">
    <source>
        <dbReference type="PROSITE-ProRule" id="PRU00169"/>
    </source>
</evidence>
<feature type="domain" description="Response regulatory" evidence="9">
    <location>
        <begin position="18"/>
        <end position="132"/>
    </location>
</feature>
<evidence type="ECO:0000256" key="6">
    <source>
        <dbReference type="ARBA" id="ARBA00023163"/>
    </source>
</evidence>
<dbReference type="GO" id="GO:0000156">
    <property type="term" value="F:phosphorelay response regulator activity"/>
    <property type="evidence" value="ECO:0007669"/>
    <property type="project" value="TreeGrafter"/>
</dbReference>
<keyword evidence="3" id="KW-0902">Two-component regulatory system</keyword>
<evidence type="ECO:0000313" key="12">
    <source>
        <dbReference type="Proteomes" id="UP000502136"/>
    </source>
</evidence>
<evidence type="ECO:0000259" key="9">
    <source>
        <dbReference type="PROSITE" id="PS50110"/>
    </source>
</evidence>
<evidence type="ECO:0000256" key="8">
    <source>
        <dbReference type="PROSITE-ProRule" id="PRU01091"/>
    </source>
</evidence>
<dbReference type="Gene3D" id="6.10.250.690">
    <property type="match status" value="1"/>
</dbReference>
<dbReference type="InterPro" id="IPR001867">
    <property type="entry name" value="OmpR/PhoB-type_DNA-bd"/>
</dbReference>
<evidence type="ECO:0000313" key="11">
    <source>
        <dbReference type="EMBL" id="QJC53193.1"/>
    </source>
</evidence>
<comment type="subcellular location">
    <subcellularLocation>
        <location evidence="1">Cytoplasm</location>
    </subcellularLocation>
</comment>
<keyword evidence="4" id="KW-0805">Transcription regulation</keyword>
<evidence type="ECO:0000256" key="2">
    <source>
        <dbReference type="ARBA" id="ARBA00022553"/>
    </source>
</evidence>
<protein>
    <submittedName>
        <fullName evidence="11">Response regulator transcription factor</fullName>
    </submittedName>
</protein>
<dbReference type="SMART" id="SM00862">
    <property type="entry name" value="Trans_reg_C"/>
    <property type="match status" value="1"/>
</dbReference>
<dbReference type="CDD" id="cd00383">
    <property type="entry name" value="trans_reg_C"/>
    <property type="match status" value="1"/>
</dbReference>
<dbReference type="Gene3D" id="1.10.10.10">
    <property type="entry name" value="Winged helix-like DNA-binding domain superfamily/Winged helix DNA-binding domain"/>
    <property type="match status" value="1"/>
</dbReference>
<dbReference type="AlphaFoldDB" id="A0A6H2H0I0"/>
<dbReference type="Gene3D" id="3.40.50.2300">
    <property type="match status" value="1"/>
</dbReference>
<dbReference type="Proteomes" id="UP000502136">
    <property type="component" value="Chromosome"/>
</dbReference>
<dbReference type="GO" id="GO:0005829">
    <property type="term" value="C:cytosol"/>
    <property type="evidence" value="ECO:0007669"/>
    <property type="project" value="TreeGrafter"/>
</dbReference>
<dbReference type="Pfam" id="PF00072">
    <property type="entry name" value="Response_reg"/>
    <property type="match status" value="1"/>
</dbReference>
<gene>
    <name evidence="11" type="ORF">HGI30_17520</name>
</gene>
<accession>A0A6H2H0I0</accession>
<evidence type="ECO:0000256" key="5">
    <source>
        <dbReference type="ARBA" id="ARBA00023125"/>
    </source>
</evidence>